<proteinExistence type="predicted"/>
<reference evidence="1" key="1">
    <citation type="submission" date="2024-09" db="EMBL/GenBank/DDBJ databases">
        <title>Draft Genome Sequences of Neofusicoccum parvum.</title>
        <authorList>
            <person name="Ashida A."/>
            <person name="Camagna M."/>
            <person name="Tanaka A."/>
            <person name="Takemoto D."/>
        </authorList>
    </citation>
    <scope>NUCLEOTIDE SEQUENCE</scope>
    <source>
        <strain evidence="1">PPO83</strain>
    </source>
</reference>
<organism evidence="1 2">
    <name type="scientific">Neofusicoccum parvum</name>
    <dbReference type="NCBI Taxonomy" id="310453"/>
    <lineage>
        <taxon>Eukaryota</taxon>
        <taxon>Fungi</taxon>
        <taxon>Dikarya</taxon>
        <taxon>Ascomycota</taxon>
        <taxon>Pezizomycotina</taxon>
        <taxon>Dothideomycetes</taxon>
        <taxon>Dothideomycetes incertae sedis</taxon>
        <taxon>Botryosphaeriales</taxon>
        <taxon>Botryosphaeriaceae</taxon>
        <taxon>Neofusicoccum</taxon>
    </lineage>
</organism>
<keyword evidence="2" id="KW-1185">Reference proteome</keyword>
<dbReference type="Proteomes" id="UP001165186">
    <property type="component" value="Unassembled WGS sequence"/>
</dbReference>
<gene>
    <name evidence="1" type="primary">g521</name>
    <name evidence="1" type="ORF">NpPPO83_00000521</name>
</gene>
<evidence type="ECO:0000313" key="2">
    <source>
        <dbReference type="Proteomes" id="UP001165186"/>
    </source>
</evidence>
<name>A0ACB5SIW4_9PEZI</name>
<dbReference type="EMBL" id="BSXG01000106">
    <property type="protein sequence ID" value="GME43019.1"/>
    <property type="molecule type" value="Genomic_DNA"/>
</dbReference>
<protein>
    <submittedName>
        <fullName evidence="1">Uncharacterized protein LTHEOB_12960</fullName>
    </submittedName>
</protein>
<evidence type="ECO:0000313" key="1">
    <source>
        <dbReference type="EMBL" id="GME43019.1"/>
    </source>
</evidence>
<sequence>MSDATYSKIELRDLDSAAAGELEPPQQAVRAASASPVSSLSSFEKPSRIRSWQNDLRRESLVKNARNAKDATARNVRDATANAVPLIRAATLKTVPLVKAGIRTRSFRRHAVAFFTLFIFGLLPLIVYFKVLQHPFVASPVTCGKDNTVKEQAPGAAGLFTIDRVAGKYPFWLAKFLDTLWDLFVARGMQFLAGCVSYIVFSNALLRAIEESPIPYRTFIGVTLNGPSAWTVVCMLLDLGRYSRKRSVWLFAYGALALSYVLAMPTLLSTMTGYISSSSPFTKVPGTEQFVPADSFKSGYTFFGLPDVPDDTCVLYNVVQPAMSRDYSRSKYCNTTCAIHLNHGNEVIWRETGVTYWTTSSELGDILEREKDDNCSHFSNETYEASGSRYDEYGYYVGGSSDDTTYNCNDTVFITIAGHNYTVDVAMNNTRPSYNECYNGTGYPNADILANGRCLPDADGGGASYQWGFSAMLTSVVLIVHACWALSMYAIWLDAELGSSLLRAGYHLTQLRGAFAVAAAAEETTGWAPRELRSVPADEVEARLYERGAAVRFELFRDELPFANVEPFEEA</sequence>
<comment type="caution">
    <text evidence="1">The sequence shown here is derived from an EMBL/GenBank/DDBJ whole genome shotgun (WGS) entry which is preliminary data.</text>
</comment>
<accession>A0ACB5SIW4</accession>